<proteinExistence type="predicted"/>
<evidence type="ECO:0000313" key="2">
    <source>
        <dbReference type="Proteomes" id="UP001499951"/>
    </source>
</evidence>
<name>A0ABN1EHM1_9PROT</name>
<dbReference type="InterPro" id="IPR008767">
    <property type="entry name" value="Phage_SPP1_head-tail_adaptor"/>
</dbReference>
<accession>A0ABN1EHM1</accession>
<dbReference type="NCBIfam" id="TIGR01563">
    <property type="entry name" value="gp16_SPP1"/>
    <property type="match status" value="1"/>
</dbReference>
<dbReference type="Pfam" id="PF05521">
    <property type="entry name" value="Phage_HCP"/>
    <property type="match status" value="1"/>
</dbReference>
<keyword evidence="2" id="KW-1185">Reference proteome</keyword>
<comment type="caution">
    <text evidence="1">The sequence shown here is derived from an EMBL/GenBank/DDBJ whole genome shotgun (WGS) entry which is preliminary data.</text>
</comment>
<dbReference type="Proteomes" id="UP001499951">
    <property type="component" value="Unassembled WGS sequence"/>
</dbReference>
<evidence type="ECO:0008006" key="3">
    <source>
        <dbReference type="Google" id="ProtNLM"/>
    </source>
</evidence>
<evidence type="ECO:0000313" key="1">
    <source>
        <dbReference type="EMBL" id="GAA0566694.1"/>
    </source>
</evidence>
<sequence length="104" mass="11357">MLAHLKQRATLLSRVVAPDGGGGFSESWQSVGQAWVRITPLGTSEKFGADALQTRIRHRLVTRARDDIVDGMRLAVGERSFAVHAVLGHDATDAYLTLMCEELP</sequence>
<dbReference type="EMBL" id="BAAADD010000003">
    <property type="protein sequence ID" value="GAA0566694.1"/>
    <property type="molecule type" value="Genomic_DNA"/>
</dbReference>
<dbReference type="RefSeq" id="WP_166933140.1">
    <property type="nucleotide sequence ID" value="NZ_BAAADD010000003.1"/>
</dbReference>
<reference evidence="1 2" key="1">
    <citation type="journal article" date="2019" name="Int. J. Syst. Evol. Microbiol.">
        <title>The Global Catalogue of Microorganisms (GCM) 10K type strain sequencing project: providing services to taxonomists for standard genome sequencing and annotation.</title>
        <authorList>
            <consortium name="The Broad Institute Genomics Platform"/>
            <consortium name="The Broad Institute Genome Sequencing Center for Infectious Disease"/>
            <person name="Wu L."/>
            <person name="Ma J."/>
        </authorList>
    </citation>
    <scope>NUCLEOTIDE SEQUENCE [LARGE SCALE GENOMIC DNA]</scope>
    <source>
        <strain evidence="1 2">JCM 15089</strain>
    </source>
</reference>
<protein>
    <recommendedName>
        <fullName evidence="3">Head-tail adaptor protein</fullName>
    </recommendedName>
</protein>
<organism evidence="1 2">
    <name type="scientific">Rhizomicrobium electricum</name>
    <dbReference type="NCBI Taxonomy" id="480070"/>
    <lineage>
        <taxon>Bacteria</taxon>
        <taxon>Pseudomonadati</taxon>
        <taxon>Pseudomonadota</taxon>
        <taxon>Alphaproteobacteria</taxon>
        <taxon>Micropepsales</taxon>
        <taxon>Micropepsaceae</taxon>
        <taxon>Rhizomicrobium</taxon>
    </lineage>
</organism>
<dbReference type="InterPro" id="IPR038666">
    <property type="entry name" value="SSP1_head-tail_sf"/>
</dbReference>
<dbReference type="Gene3D" id="2.40.10.270">
    <property type="entry name" value="Bacteriophage SPP1 head-tail adaptor protein"/>
    <property type="match status" value="1"/>
</dbReference>
<gene>
    <name evidence="1" type="ORF">GCM10008942_13960</name>
</gene>